<organism evidence="2 3">
    <name type="scientific">Streptomyces chromofuscus</name>
    <dbReference type="NCBI Taxonomy" id="42881"/>
    <lineage>
        <taxon>Bacteria</taxon>
        <taxon>Bacillati</taxon>
        <taxon>Actinomycetota</taxon>
        <taxon>Actinomycetes</taxon>
        <taxon>Kitasatosporales</taxon>
        <taxon>Streptomycetaceae</taxon>
        <taxon>Streptomyces</taxon>
    </lineage>
</organism>
<protein>
    <submittedName>
        <fullName evidence="2">Uncharacterized protein</fullName>
    </submittedName>
</protein>
<evidence type="ECO:0000313" key="2">
    <source>
        <dbReference type="EMBL" id="QOV44827.1"/>
    </source>
</evidence>
<gene>
    <name evidence="2" type="ORF">IPT68_02070</name>
</gene>
<dbReference type="Proteomes" id="UP000594008">
    <property type="component" value="Chromosome"/>
</dbReference>
<evidence type="ECO:0000313" key="3">
    <source>
        <dbReference type="Proteomes" id="UP000594008"/>
    </source>
</evidence>
<sequence>MWDISFRSTVRAERLRFTDDPRTAVRFSGTGERESTSRSDRTHLPDRIVPGEEYHDVGVAYRLVTRLTGEPDDDPGGADGTDA</sequence>
<dbReference type="AlphaFoldDB" id="A0A7M2T800"/>
<evidence type="ECO:0000256" key="1">
    <source>
        <dbReference type="SAM" id="MobiDB-lite"/>
    </source>
</evidence>
<keyword evidence="3" id="KW-1185">Reference proteome</keyword>
<feature type="compositionally biased region" description="Basic and acidic residues" evidence="1">
    <location>
        <begin position="31"/>
        <end position="46"/>
    </location>
</feature>
<proteinExistence type="predicted"/>
<feature type="region of interest" description="Disordered" evidence="1">
    <location>
        <begin position="25"/>
        <end position="46"/>
    </location>
</feature>
<name>A0A7M2T800_STRCW</name>
<dbReference type="KEGG" id="schf:IPT68_02070"/>
<reference evidence="2 3" key="1">
    <citation type="submission" date="2020-10" db="EMBL/GenBank/DDBJ databases">
        <title>Streptomyces chromofuscus complate genome analysis.</title>
        <authorList>
            <person name="Anwar N."/>
        </authorList>
    </citation>
    <scope>NUCLEOTIDE SEQUENCE [LARGE SCALE GENOMIC DNA]</scope>
    <source>
        <strain evidence="2 3">DSM 40273</strain>
    </source>
</reference>
<dbReference type="EMBL" id="CP063374">
    <property type="protein sequence ID" value="QOV44827.1"/>
    <property type="molecule type" value="Genomic_DNA"/>
</dbReference>
<accession>A0A7M2T800</accession>
<dbReference type="RefSeq" id="WP_189697437.1">
    <property type="nucleotide sequence ID" value="NZ_BMTA01000005.1"/>
</dbReference>